<sequence>VEYDITLAIDILQGFRESIIPGTPEFYVNIYTECWDDEPKNRPAANK</sequence>
<evidence type="ECO:0000313" key="1">
    <source>
        <dbReference type="EMBL" id="CAI2195515.1"/>
    </source>
</evidence>
<feature type="non-terminal residue" evidence="1">
    <location>
        <position position="47"/>
    </location>
</feature>
<keyword evidence="2" id="KW-1185">Reference proteome</keyword>
<comment type="caution">
    <text evidence="1">The sequence shown here is derived from an EMBL/GenBank/DDBJ whole genome shotgun (WGS) entry which is preliminary data.</text>
</comment>
<accession>A0A9W4T775</accession>
<reference evidence="1" key="1">
    <citation type="submission" date="2022-08" db="EMBL/GenBank/DDBJ databases">
        <authorList>
            <person name="Kallberg Y."/>
            <person name="Tangrot J."/>
            <person name="Rosling A."/>
        </authorList>
    </citation>
    <scope>NUCLEOTIDE SEQUENCE</scope>
    <source>
        <strain evidence="1">Wild A</strain>
    </source>
</reference>
<dbReference type="OrthoDB" id="10261027at2759"/>
<gene>
    <name evidence="1" type="ORF">FWILDA_LOCUS17115</name>
</gene>
<dbReference type="EMBL" id="CAMKVN010012557">
    <property type="protein sequence ID" value="CAI2195515.1"/>
    <property type="molecule type" value="Genomic_DNA"/>
</dbReference>
<name>A0A9W4T775_9GLOM</name>
<dbReference type="Proteomes" id="UP001153678">
    <property type="component" value="Unassembled WGS sequence"/>
</dbReference>
<evidence type="ECO:0000313" key="2">
    <source>
        <dbReference type="Proteomes" id="UP001153678"/>
    </source>
</evidence>
<proteinExistence type="predicted"/>
<protein>
    <submittedName>
        <fullName evidence="1">8874_t:CDS:1</fullName>
    </submittedName>
</protein>
<organism evidence="1 2">
    <name type="scientific">Funneliformis geosporum</name>
    <dbReference type="NCBI Taxonomy" id="1117311"/>
    <lineage>
        <taxon>Eukaryota</taxon>
        <taxon>Fungi</taxon>
        <taxon>Fungi incertae sedis</taxon>
        <taxon>Mucoromycota</taxon>
        <taxon>Glomeromycotina</taxon>
        <taxon>Glomeromycetes</taxon>
        <taxon>Glomerales</taxon>
        <taxon>Glomeraceae</taxon>
        <taxon>Funneliformis</taxon>
    </lineage>
</organism>
<dbReference type="AlphaFoldDB" id="A0A9W4T775"/>
<feature type="non-terminal residue" evidence="1">
    <location>
        <position position="1"/>
    </location>
</feature>